<reference evidence="1" key="1">
    <citation type="submission" date="2020-01" db="EMBL/GenBank/DDBJ databases">
        <authorList>
            <consortium name="DOE Joint Genome Institute"/>
            <person name="Haridas S."/>
            <person name="Albert R."/>
            <person name="Binder M."/>
            <person name="Bloem J."/>
            <person name="Labutti K."/>
            <person name="Salamov A."/>
            <person name="Andreopoulos B."/>
            <person name="Baker S.E."/>
            <person name="Barry K."/>
            <person name="Bills G."/>
            <person name="Bluhm B.H."/>
            <person name="Cannon C."/>
            <person name="Castanera R."/>
            <person name="Culley D.E."/>
            <person name="Daum C."/>
            <person name="Ezra D."/>
            <person name="Gonzalez J.B."/>
            <person name="Henrissat B."/>
            <person name="Kuo A."/>
            <person name="Liang C."/>
            <person name="Lipzen A."/>
            <person name="Lutzoni F."/>
            <person name="Magnuson J."/>
            <person name="Mondo S."/>
            <person name="Nolan M."/>
            <person name="Ohm R."/>
            <person name="Pangilinan J."/>
            <person name="Park H.-J."/>
            <person name="Ramirez L."/>
            <person name="Alfaro M."/>
            <person name="Sun H."/>
            <person name="Tritt A."/>
            <person name="Yoshinaga Y."/>
            <person name="Zwiers L.-H."/>
            <person name="Turgeon B.G."/>
            <person name="Goodwin S.B."/>
            <person name="Spatafora J.W."/>
            <person name="Crous P.W."/>
            <person name="Grigoriev I.V."/>
        </authorList>
    </citation>
    <scope>NUCLEOTIDE SEQUENCE</scope>
    <source>
        <strain evidence="1">CBS 394.84</strain>
    </source>
</reference>
<dbReference type="RefSeq" id="XP_040791609.1">
    <property type="nucleotide sequence ID" value="XM_040927482.1"/>
</dbReference>
<gene>
    <name evidence="1" type="ORF">K460DRAFT_263485</name>
</gene>
<sequence>VQYLLGDDFNALLNKWPKHSAERTQVERVMKSGLLSYRRRVVNGEGFWTKGDGTFPMAVYE</sequence>
<protein>
    <submittedName>
        <fullName evidence="1">Uncharacterized protein</fullName>
    </submittedName>
</protein>
<dbReference type="EMBL" id="ML976615">
    <property type="protein sequence ID" value="KAF1849046.1"/>
    <property type="molecule type" value="Genomic_DNA"/>
</dbReference>
<comment type="caution">
    <text evidence="1">The sequence shown here is derived from an EMBL/GenBank/DDBJ whole genome shotgun (WGS) entry which is preliminary data.</text>
</comment>
<evidence type="ECO:0000313" key="1">
    <source>
        <dbReference type="EMBL" id="KAF1849046.1"/>
    </source>
</evidence>
<proteinExistence type="predicted"/>
<accession>A0A9P4GPI9</accession>
<name>A0A9P4GPI9_9PLEO</name>
<dbReference type="AlphaFoldDB" id="A0A9P4GPI9"/>
<dbReference type="Proteomes" id="UP000800039">
    <property type="component" value="Unassembled WGS sequence"/>
</dbReference>
<evidence type="ECO:0000313" key="2">
    <source>
        <dbReference type="Proteomes" id="UP000800039"/>
    </source>
</evidence>
<dbReference type="OrthoDB" id="5318346at2759"/>
<organism evidence="1 2">
    <name type="scientific">Cucurbitaria berberidis CBS 394.84</name>
    <dbReference type="NCBI Taxonomy" id="1168544"/>
    <lineage>
        <taxon>Eukaryota</taxon>
        <taxon>Fungi</taxon>
        <taxon>Dikarya</taxon>
        <taxon>Ascomycota</taxon>
        <taxon>Pezizomycotina</taxon>
        <taxon>Dothideomycetes</taxon>
        <taxon>Pleosporomycetidae</taxon>
        <taxon>Pleosporales</taxon>
        <taxon>Pleosporineae</taxon>
        <taxon>Cucurbitariaceae</taxon>
        <taxon>Cucurbitaria</taxon>
    </lineage>
</organism>
<dbReference type="GeneID" id="63844735"/>
<keyword evidence="2" id="KW-1185">Reference proteome</keyword>
<feature type="non-terminal residue" evidence="1">
    <location>
        <position position="1"/>
    </location>
</feature>
<feature type="non-terminal residue" evidence="1">
    <location>
        <position position="61"/>
    </location>
</feature>